<evidence type="ECO:0000256" key="9">
    <source>
        <dbReference type="ARBA" id="ARBA00030592"/>
    </source>
</evidence>
<gene>
    <name evidence="14" type="primary">folC</name>
    <name evidence="14" type="ORF">HMPREF9498_02039</name>
</gene>
<dbReference type="SUPFAM" id="SSF53623">
    <property type="entry name" value="MurD-like peptide ligases, catalytic domain"/>
    <property type="match status" value="1"/>
</dbReference>
<evidence type="ECO:0000256" key="6">
    <source>
        <dbReference type="ARBA" id="ARBA00022741"/>
    </source>
</evidence>
<evidence type="ECO:0000313" key="15">
    <source>
        <dbReference type="Proteomes" id="UP000004846"/>
    </source>
</evidence>
<evidence type="ECO:0000259" key="12">
    <source>
        <dbReference type="Pfam" id="PF02875"/>
    </source>
</evidence>
<keyword evidence="8" id="KW-0460">Magnesium</keyword>
<comment type="cofactor">
    <cofactor evidence="1">
        <name>Mg(2+)</name>
        <dbReference type="ChEBI" id="CHEBI:18420"/>
    </cofactor>
</comment>
<dbReference type="PANTHER" id="PTHR11136:SF0">
    <property type="entry name" value="DIHYDROFOLATE SYNTHETASE-RELATED"/>
    <property type="match status" value="1"/>
</dbReference>
<accession>A0A125W4B5</accession>
<dbReference type="GO" id="GO:0005524">
    <property type="term" value="F:ATP binding"/>
    <property type="evidence" value="ECO:0007669"/>
    <property type="project" value="UniProtKB-KW"/>
</dbReference>
<evidence type="ECO:0000256" key="3">
    <source>
        <dbReference type="ARBA" id="ARBA00013025"/>
    </source>
</evidence>
<evidence type="ECO:0000256" key="8">
    <source>
        <dbReference type="ARBA" id="ARBA00022842"/>
    </source>
</evidence>
<comment type="catalytic activity">
    <reaction evidence="10">
        <text>(6S)-5,6,7,8-tetrahydrofolyl-(gamma-L-Glu)(n) + L-glutamate + ATP = (6S)-5,6,7,8-tetrahydrofolyl-(gamma-L-Glu)(n+1) + ADP + phosphate + H(+)</text>
        <dbReference type="Rhea" id="RHEA:10580"/>
        <dbReference type="Rhea" id="RHEA-COMP:14738"/>
        <dbReference type="Rhea" id="RHEA-COMP:14740"/>
        <dbReference type="ChEBI" id="CHEBI:15378"/>
        <dbReference type="ChEBI" id="CHEBI:29985"/>
        <dbReference type="ChEBI" id="CHEBI:30616"/>
        <dbReference type="ChEBI" id="CHEBI:43474"/>
        <dbReference type="ChEBI" id="CHEBI:141005"/>
        <dbReference type="ChEBI" id="CHEBI:456216"/>
        <dbReference type="EC" id="6.3.2.17"/>
    </reaction>
</comment>
<evidence type="ECO:0000256" key="11">
    <source>
        <dbReference type="PIRNR" id="PIRNR001563"/>
    </source>
</evidence>
<dbReference type="HOGENOM" id="CLU_015869_1_1_9"/>
<comment type="caution">
    <text evidence="14">The sequence shown here is derived from an EMBL/GenBank/DDBJ whole genome shotgun (WGS) entry which is preliminary data.</text>
</comment>
<keyword evidence="6 11" id="KW-0547">Nucleotide-binding</keyword>
<dbReference type="GO" id="GO:0005737">
    <property type="term" value="C:cytoplasm"/>
    <property type="evidence" value="ECO:0007669"/>
    <property type="project" value="TreeGrafter"/>
</dbReference>
<name>A0A125W4B5_ENTFL</name>
<feature type="domain" description="Mur ligase central" evidence="13">
    <location>
        <begin position="46"/>
        <end position="273"/>
    </location>
</feature>
<dbReference type="InterPro" id="IPR036615">
    <property type="entry name" value="Mur_ligase_C_dom_sf"/>
</dbReference>
<dbReference type="EMBL" id="AEBR01000067">
    <property type="protein sequence ID" value="EFM82312.1"/>
    <property type="molecule type" value="Genomic_DNA"/>
</dbReference>
<dbReference type="PANTHER" id="PTHR11136">
    <property type="entry name" value="FOLYLPOLYGLUTAMATE SYNTHASE-RELATED"/>
    <property type="match status" value="1"/>
</dbReference>
<dbReference type="InterPro" id="IPR018109">
    <property type="entry name" value="Folylpolyglutamate_synth_CS"/>
</dbReference>
<organism evidence="14 15">
    <name type="scientific">Enterococcus faecalis TX4248</name>
    <dbReference type="NCBI Taxonomy" id="749495"/>
    <lineage>
        <taxon>Bacteria</taxon>
        <taxon>Bacillati</taxon>
        <taxon>Bacillota</taxon>
        <taxon>Bacilli</taxon>
        <taxon>Lactobacillales</taxon>
        <taxon>Enterococcaceae</taxon>
        <taxon>Enterococcus</taxon>
    </lineage>
</organism>
<reference evidence="14 15" key="1">
    <citation type="submission" date="2010-07" db="EMBL/GenBank/DDBJ databases">
        <authorList>
            <person name="Sid Ahmed O."/>
        </authorList>
    </citation>
    <scope>NUCLEOTIDE SEQUENCE [LARGE SCALE GENOMIC DNA]</scope>
    <source>
        <strain evidence="14 15">TX4248</strain>
    </source>
</reference>
<evidence type="ECO:0000256" key="5">
    <source>
        <dbReference type="ARBA" id="ARBA00022723"/>
    </source>
</evidence>
<dbReference type="SUPFAM" id="SSF53244">
    <property type="entry name" value="MurD-like peptide ligases, peptide-binding domain"/>
    <property type="match status" value="1"/>
</dbReference>
<dbReference type="RefSeq" id="WP_002371398.1">
    <property type="nucleotide sequence ID" value="NZ_GL454464.1"/>
</dbReference>
<dbReference type="AlphaFoldDB" id="A0A125W4B5"/>
<evidence type="ECO:0000256" key="7">
    <source>
        <dbReference type="ARBA" id="ARBA00022840"/>
    </source>
</evidence>
<dbReference type="NCBIfam" id="TIGR01499">
    <property type="entry name" value="folC"/>
    <property type="match status" value="1"/>
</dbReference>
<sequence>MQLTIEEAIEWIHSRLPFGSRPGLDRINALLEKIDHPENKVPTIHIAGTNGKGSTVTYLRCLLEEMGLKVGTFTSPYIESFNERIAINGQPISDEQLITYVEKYQPIIKELDQITEVAGITEFETLTGMALDYFVNEQVDIAVVEVGLGGLLDSTNVVMPLLTGITTIGKDHTEILGETIAEIAYQKAGIIKEKVPVVTGNICADALAVIEKVAQEKQSPIFRFGKEYQVEYLHPDTQWGEVFNFYGEMGKLTKIKVPLLGRHQVENAAVAIQLFDKYCQLQHLPFKERDITQGLAKAQWPARMERLSDEPLIVLDGAHNDHAVKRLVENLRKEFPQHTIHILFSALATKDVDEMIQDLKQVPNAHLYLTSFDYPKAIALTEMEKYEDDLTEIVSLWQFGLGEILEKMSTDDLLLVTGSLYFVSQVRELLLTIGGNDEEI</sequence>
<dbReference type="PROSITE" id="PS01012">
    <property type="entry name" value="FOLYLPOLYGLU_SYNT_2"/>
    <property type="match status" value="1"/>
</dbReference>
<dbReference type="InterPro" id="IPR013221">
    <property type="entry name" value="Mur_ligase_cen"/>
</dbReference>
<evidence type="ECO:0000259" key="13">
    <source>
        <dbReference type="Pfam" id="PF08245"/>
    </source>
</evidence>
<keyword evidence="7 11" id="KW-0067">ATP-binding</keyword>
<feature type="domain" description="Mur ligase C-terminal" evidence="12">
    <location>
        <begin position="303"/>
        <end position="419"/>
    </location>
</feature>
<evidence type="ECO:0000256" key="2">
    <source>
        <dbReference type="ARBA" id="ARBA00008276"/>
    </source>
</evidence>
<proteinExistence type="inferred from homology"/>
<dbReference type="GO" id="GO:0046872">
    <property type="term" value="F:metal ion binding"/>
    <property type="evidence" value="ECO:0007669"/>
    <property type="project" value="UniProtKB-KW"/>
</dbReference>
<dbReference type="Pfam" id="PF02875">
    <property type="entry name" value="Mur_ligase_C"/>
    <property type="match status" value="1"/>
</dbReference>
<dbReference type="EC" id="6.3.2.17" evidence="3"/>
<dbReference type="Pfam" id="PF08245">
    <property type="entry name" value="Mur_ligase_M"/>
    <property type="match status" value="1"/>
</dbReference>
<comment type="similarity">
    <text evidence="2 11">Belongs to the folylpolyglutamate synthase family.</text>
</comment>
<dbReference type="PIRSF" id="PIRSF001563">
    <property type="entry name" value="Folylpolyglu_synth"/>
    <property type="match status" value="1"/>
</dbReference>
<dbReference type="GO" id="GO:0008841">
    <property type="term" value="F:dihydrofolate synthase activity"/>
    <property type="evidence" value="ECO:0007669"/>
    <property type="project" value="TreeGrafter"/>
</dbReference>
<dbReference type="GO" id="GO:0004326">
    <property type="term" value="F:tetrahydrofolylpolyglutamate synthase activity"/>
    <property type="evidence" value="ECO:0007669"/>
    <property type="project" value="UniProtKB-EC"/>
</dbReference>
<dbReference type="Gene3D" id="3.90.190.20">
    <property type="entry name" value="Mur ligase, C-terminal domain"/>
    <property type="match status" value="1"/>
</dbReference>
<evidence type="ECO:0000256" key="1">
    <source>
        <dbReference type="ARBA" id="ARBA00001946"/>
    </source>
</evidence>
<evidence type="ECO:0000256" key="10">
    <source>
        <dbReference type="ARBA" id="ARBA00047493"/>
    </source>
</evidence>
<dbReference type="PROSITE" id="PS01011">
    <property type="entry name" value="FOLYLPOLYGLU_SYNT_1"/>
    <property type="match status" value="1"/>
</dbReference>
<evidence type="ECO:0000313" key="14">
    <source>
        <dbReference type="EMBL" id="EFM82312.1"/>
    </source>
</evidence>
<dbReference type="Proteomes" id="UP000004846">
    <property type="component" value="Unassembled WGS sequence"/>
</dbReference>
<keyword evidence="4 11" id="KW-0436">Ligase</keyword>
<dbReference type="InterPro" id="IPR036565">
    <property type="entry name" value="Mur-like_cat_sf"/>
</dbReference>
<evidence type="ECO:0000256" key="4">
    <source>
        <dbReference type="ARBA" id="ARBA00022598"/>
    </source>
</evidence>
<keyword evidence="5" id="KW-0479">Metal-binding</keyword>
<protein>
    <recommendedName>
        <fullName evidence="3">tetrahydrofolate synthase</fullName>
        <ecNumber evidence="3">6.3.2.17</ecNumber>
    </recommendedName>
    <alternativeName>
        <fullName evidence="9">Tetrahydrofolylpolyglutamate synthase</fullName>
    </alternativeName>
</protein>
<dbReference type="InterPro" id="IPR001645">
    <property type="entry name" value="Folylpolyglutamate_synth"/>
</dbReference>
<dbReference type="InterPro" id="IPR004101">
    <property type="entry name" value="Mur_ligase_C"/>
</dbReference>
<dbReference type="FunFam" id="3.40.1190.10:FF:000011">
    <property type="entry name" value="Folylpolyglutamate synthase/dihydrofolate synthase"/>
    <property type="match status" value="1"/>
</dbReference>
<dbReference type="Gene3D" id="3.40.1190.10">
    <property type="entry name" value="Mur-like, catalytic domain"/>
    <property type="match status" value="1"/>
</dbReference>